<accession>W6UMH7</accession>
<organism evidence="1 2">
    <name type="scientific">Echinococcus granulosus</name>
    <name type="common">Hydatid tapeworm</name>
    <dbReference type="NCBI Taxonomy" id="6210"/>
    <lineage>
        <taxon>Eukaryota</taxon>
        <taxon>Metazoa</taxon>
        <taxon>Spiralia</taxon>
        <taxon>Lophotrochozoa</taxon>
        <taxon>Platyhelminthes</taxon>
        <taxon>Cestoda</taxon>
        <taxon>Eucestoda</taxon>
        <taxon>Cyclophyllidea</taxon>
        <taxon>Taeniidae</taxon>
        <taxon>Echinococcus</taxon>
        <taxon>Echinococcus granulosus group</taxon>
    </lineage>
</organism>
<sequence>MGGQDADEGYYQGCTSISLGWRDRHDARLNLPSSLSLIATHRMPEMALRALIKA</sequence>
<reference evidence="1 2" key="1">
    <citation type="journal article" date="2013" name="Nat. Genet.">
        <title>The genome of the hydatid tapeworm Echinococcus granulosus.</title>
        <authorList>
            <person name="Zheng H."/>
            <person name="Zhang W."/>
            <person name="Zhang L."/>
            <person name="Zhang Z."/>
            <person name="Li J."/>
            <person name="Lu G."/>
            <person name="Zhu Y."/>
            <person name="Wang Y."/>
            <person name="Huang Y."/>
            <person name="Liu J."/>
            <person name="Kang H."/>
            <person name="Chen J."/>
            <person name="Wang L."/>
            <person name="Chen A."/>
            <person name="Yu S."/>
            <person name="Gao Z."/>
            <person name="Jin L."/>
            <person name="Gu W."/>
            <person name="Wang Z."/>
            <person name="Zhao L."/>
            <person name="Shi B."/>
            <person name="Wen H."/>
            <person name="Lin R."/>
            <person name="Jones M.K."/>
            <person name="Brejova B."/>
            <person name="Vinar T."/>
            <person name="Zhao G."/>
            <person name="McManus D.P."/>
            <person name="Chen Z."/>
            <person name="Zhou Y."/>
            <person name="Wang S."/>
        </authorList>
    </citation>
    <scope>NUCLEOTIDE SEQUENCE [LARGE SCALE GENOMIC DNA]</scope>
</reference>
<dbReference type="GeneID" id="36346171"/>
<name>W6UMH7_ECHGR</name>
<comment type="caution">
    <text evidence="1">The sequence shown here is derived from an EMBL/GenBank/DDBJ whole genome shotgun (WGS) entry which is preliminary data.</text>
</comment>
<dbReference type="AlphaFoldDB" id="W6UMH7"/>
<keyword evidence="2" id="KW-1185">Reference proteome</keyword>
<evidence type="ECO:0000313" key="2">
    <source>
        <dbReference type="Proteomes" id="UP000019149"/>
    </source>
</evidence>
<dbReference type="Proteomes" id="UP000019149">
    <property type="component" value="Unassembled WGS sequence"/>
</dbReference>
<dbReference type="KEGG" id="egl:EGR_10456"/>
<evidence type="ECO:0000313" key="1">
    <source>
        <dbReference type="EMBL" id="EUB54694.1"/>
    </source>
</evidence>
<dbReference type="CTD" id="36346171"/>
<dbReference type="EMBL" id="APAU02000221">
    <property type="protein sequence ID" value="EUB54694.1"/>
    <property type="molecule type" value="Genomic_DNA"/>
</dbReference>
<gene>
    <name evidence="1" type="ORF">EGR_10456</name>
</gene>
<dbReference type="RefSeq" id="XP_024345890.1">
    <property type="nucleotide sequence ID" value="XM_024499705.1"/>
</dbReference>
<protein>
    <submittedName>
        <fullName evidence="1">Uncharacterized protein</fullName>
    </submittedName>
</protein>
<proteinExistence type="predicted"/>